<reference evidence="1" key="1">
    <citation type="submission" date="2025-08" db="UniProtKB">
        <authorList>
            <consortium name="Ensembl"/>
        </authorList>
    </citation>
    <scope>IDENTIFICATION</scope>
</reference>
<name>A0A8B9GVC6_ASTMX</name>
<evidence type="ECO:0000313" key="1">
    <source>
        <dbReference type="Ensembl" id="ENSAMXP00005004408.1"/>
    </source>
</evidence>
<dbReference type="Proteomes" id="UP000694621">
    <property type="component" value="Unplaced"/>
</dbReference>
<protein>
    <recommendedName>
        <fullName evidence="3">Tc3 transposase DNA binding domain-containing protein</fullName>
    </recommendedName>
</protein>
<organism evidence="1 2">
    <name type="scientific">Astyanax mexicanus</name>
    <name type="common">Blind cave fish</name>
    <name type="synonym">Astyanax fasciatus mexicanus</name>
    <dbReference type="NCBI Taxonomy" id="7994"/>
    <lineage>
        <taxon>Eukaryota</taxon>
        <taxon>Metazoa</taxon>
        <taxon>Chordata</taxon>
        <taxon>Craniata</taxon>
        <taxon>Vertebrata</taxon>
        <taxon>Euteleostomi</taxon>
        <taxon>Actinopterygii</taxon>
        <taxon>Neopterygii</taxon>
        <taxon>Teleostei</taxon>
        <taxon>Ostariophysi</taxon>
        <taxon>Characiformes</taxon>
        <taxon>Characoidei</taxon>
        <taxon>Acestrorhamphidae</taxon>
        <taxon>Acestrorhamphinae</taxon>
        <taxon>Astyanax</taxon>
    </lineage>
</organism>
<sequence length="86" mass="9532">MAKRRELTDFERGLIVGARRMGRSITEVVLAFNFPRSTVSRVYREYLAGITSHGGQRSGRPRIAGKTPLFGTGVAGHLCRSMGYFV</sequence>
<proteinExistence type="predicted"/>
<evidence type="ECO:0000313" key="2">
    <source>
        <dbReference type="Proteomes" id="UP000694621"/>
    </source>
</evidence>
<dbReference type="OrthoDB" id="8956919at2759"/>
<accession>A0A8B9GVC6</accession>
<dbReference type="AlphaFoldDB" id="A0A8B9GVC6"/>
<dbReference type="Ensembl" id="ENSAMXT00005005033.1">
    <property type="protein sequence ID" value="ENSAMXP00005004408.1"/>
    <property type="gene ID" value="ENSAMXG00005002726.1"/>
</dbReference>
<evidence type="ECO:0008006" key="3">
    <source>
        <dbReference type="Google" id="ProtNLM"/>
    </source>
</evidence>
<dbReference type="Gene3D" id="1.10.10.10">
    <property type="entry name" value="Winged helix-like DNA-binding domain superfamily/Winged helix DNA-binding domain"/>
    <property type="match status" value="1"/>
</dbReference>
<dbReference type="InterPro" id="IPR036388">
    <property type="entry name" value="WH-like_DNA-bd_sf"/>
</dbReference>